<dbReference type="EMBL" id="BSNM01000003">
    <property type="protein sequence ID" value="GLQ30242.1"/>
    <property type="molecule type" value="Genomic_DNA"/>
</dbReference>
<keyword evidence="2" id="KW-1185">Reference proteome</keyword>
<accession>A0AA37S8X7</accession>
<gene>
    <name evidence="1" type="ORF">GCM10007876_07200</name>
</gene>
<organism evidence="1 2">
    <name type="scientific">Litoribrevibacter albus</name>
    <dbReference type="NCBI Taxonomy" id="1473156"/>
    <lineage>
        <taxon>Bacteria</taxon>
        <taxon>Pseudomonadati</taxon>
        <taxon>Pseudomonadota</taxon>
        <taxon>Gammaproteobacteria</taxon>
        <taxon>Oceanospirillales</taxon>
        <taxon>Oceanospirillaceae</taxon>
        <taxon>Litoribrevibacter</taxon>
    </lineage>
</organism>
<name>A0AA37S8X7_9GAMM</name>
<sequence length="158" mass="17527">MTMDITNRITTFLQHLGIKIQFSPLNETTFLPGLLIRQGELIVDLDKLMYPGDLLHEAGHIAVTAPDERSKLTGDVHKCGHGPGEEMAAIAWSWAAHLTLDISANVLFHPDGYKGASQHYIEVFERGQGFGIPLLVYWGLTQSPDQSGGYPVMSKWLR</sequence>
<protein>
    <submittedName>
        <fullName evidence="1">Uncharacterized protein</fullName>
    </submittedName>
</protein>
<reference evidence="1" key="1">
    <citation type="journal article" date="2014" name="Int. J. Syst. Evol. Microbiol.">
        <title>Complete genome sequence of Corynebacterium casei LMG S-19264T (=DSM 44701T), isolated from a smear-ripened cheese.</title>
        <authorList>
            <consortium name="US DOE Joint Genome Institute (JGI-PGF)"/>
            <person name="Walter F."/>
            <person name="Albersmeier A."/>
            <person name="Kalinowski J."/>
            <person name="Ruckert C."/>
        </authorList>
    </citation>
    <scope>NUCLEOTIDE SEQUENCE</scope>
    <source>
        <strain evidence="1">NBRC 110071</strain>
    </source>
</reference>
<dbReference type="RefSeq" id="WP_284378869.1">
    <property type="nucleotide sequence ID" value="NZ_BSNM01000003.1"/>
</dbReference>
<evidence type="ECO:0000313" key="2">
    <source>
        <dbReference type="Proteomes" id="UP001161389"/>
    </source>
</evidence>
<evidence type="ECO:0000313" key="1">
    <source>
        <dbReference type="EMBL" id="GLQ30242.1"/>
    </source>
</evidence>
<proteinExistence type="predicted"/>
<dbReference type="AlphaFoldDB" id="A0AA37S8X7"/>
<comment type="caution">
    <text evidence="1">The sequence shown here is derived from an EMBL/GenBank/DDBJ whole genome shotgun (WGS) entry which is preliminary data.</text>
</comment>
<dbReference type="Proteomes" id="UP001161389">
    <property type="component" value="Unassembled WGS sequence"/>
</dbReference>
<reference evidence="1" key="2">
    <citation type="submission" date="2023-01" db="EMBL/GenBank/DDBJ databases">
        <title>Draft genome sequence of Litoribrevibacter albus strain NBRC 110071.</title>
        <authorList>
            <person name="Sun Q."/>
            <person name="Mori K."/>
        </authorList>
    </citation>
    <scope>NUCLEOTIDE SEQUENCE</scope>
    <source>
        <strain evidence="1">NBRC 110071</strain>
    </source>
</reference>